<feature type="domain" description="Vacuolar membrane-associated protein Iml1 N-terminal" evidence="1">
    <location>
        <begin position="73"/>
        <end position="303"/>
    </location>
</feature>
<accession>A0ABY6JXQ3</accession>
<evidence type="ECO:0000313" key="2">
    <source>
        <dbReference type="EMBL" id="UYV61354.1"/>
    </source>
</evidence>
<evidence type="ECO:0000259" key="1">
    <source>
        <dbReference type="Pfam" id="PF12257"/>
    </source>
</evidence>
<gene>
    <name evidence="2" type="ORF">LAZ67_1004529</name>
</gene>
<dbReference type="Proteomes" id="UP001235939">
    <property type="component" value="Chromosome 01"/>
</dbReference>
<dbReference type="InterPro" id="IPR048255">
    <property type="entry name" value="IML1_N"/>
</dbReference>
<proteinExistence type="predicted"/>
<evidence type="ECO:0000313" key="3">
    <source>
        <dbReference type="Proteomes" id="UP001235939"/>
    </source>
</evidence>
<reference evidence="2 3" key="1">
    <citation type="submission" date="2022-01" db="EMBL/GenBank/DDBJ databases">
        <title>A chromosomal length assembly of Cordylochernes scorpioides.</title>
        <authorList>
            <person name="Zeh D."/>
            <person name="Zeh J."/>
        </authorList>
    </citation>
    <scope>NUCLEOTIDE SEQUENCE [LARGE SCALE GENOMIC DNA]</scope>
    <source>
        <strain evidence="2">IN4F17</strain>
        <tissue evidence="2">Whole Body</tissue>
    </source>
</reference>
<dbReference type="Pfam" id="PF12257">
    <property type="entry name" value="IML1"/>
    <property type="match status" value="1"/>
</dbReference>
<organism evidence="2 3">
    <name type="scientific">Cordylochernes scorpioides</name>
    <dbReference type="NCBI Taxonomy" id="51811"/>
    <lineage>
        <taxon>Eukaryota</taxon>
        <taxon>Metazoa</taxon>
        <taxon>Ecdysozoa</taxon>
        <taxon>Arthropoda</taxon>
        <taxon>Chelicerata</taxon>
        <taxon>Arachnida</taxon>
        <taxon>Pseudoscorpiones</taxon>
        <taxon>Cheliferoidea</taxon>
        <taxon>Chernetidae</taxon>
        <taxon>Cordylochernes</taxon>
    </lineage>
</organism>
<keyword evidence="3" id="KW-1185">Reference proteome</keyword>
<dbReference type="PANTHER" id="PTHR13179:SF8">
    <property type="entry name" value="GATOR COMPLEX PROTEIN DEPDC5"/>
    <property type="match status" value="1"/>
</dbReference>
<sequence>MSSHGGCSTVFHLIEGKEDPIKLKDSLHYPLTANLHVVSPGESLLISQREFPDLKIGDIIEICPEDELRSVVSRCQVFELWAHGERVSSGLVTEDTKIVYRSASSMFYLFIQMSSEMWEFDINGELYIEKAFNGFLHDLFDKWKMRNCNHDVTIVLFSRTFYKAGKIEEFPQDMRECLHQDHRGRFYEDYYRVAVQNERFDDWSNTLVLLKKLFLQYQSLVLEYHQRRLQPEKVPPAYNSTASEGNFLEVLNMSLNVFEKHYMDRSFDRTGQLSVVISPGVGVFEVDRELANITKQRTIDNGIPPIFAYFIPNL</sequence>
<name>A0ABY6JXQ3_9ARAC</name>
<dbReference type="EMBL" id="CP092863">
    <property type="protein sequence ID" value="UYV61354.1"/>
    <property type="molecule type" value="Genomic_DNA"/>
</dbReference>
<dbReference type="InterPro" id="IPR027244">
    <property type="entry name" value="IML1"/>
</dbReference>
<protein>
    <submittedName>
        <fullName evidence="2">DEPDC5</fullName>
    </submittedName>
</protein>
<dbReference type="PANTHER" id="PTHR13179">
    <property type="entry name" value="DEP DOMAIN CONTAINING PROTEIN 5"/>
    <property type="match status" value="1"/>
</dbReference>